<evidence type="ECO:0000313" key="1">
    <source>
        <dbReference type="EMBL" id="PJE34271.1"/>
    </source>
</evidence>
<comment type="caution">
    <text evidence="1">The sequence shown here is derived from an EMBL/GenBank/DDBJ whole genome shotgun (WGS) entry which is preliminary data.</text>
</comment>
<dbReference type="AlphaFoldDB" id="A0A2M8IUQ4"/>
<dbReference type="Pfam" id="PF11927">
    <property type="entry name" value="HODM_asu-like"/>
    <property type="match status" value="1"/>
</dbReference>
<protein>
    <recommendedName>
        <fullName evidence="3">DUF3445 domain-containing protein</fullName>
    </recommendedName>
</protein>
<dbReference type="EMBL" id="PGTB01000208">
    <property type="protein sequence ID" value="PJE34271.1"/>
    <property type="molecule type" value="Genomic_DNA"/>
</dbReference>
<dbReference type="Proteomes" id="UP000231553">
    <property type="component" value="Unassembled WGS sequence"/>
</dbReference>
<organism evidence="1 2">
    <name type="scientific">Pseudooceanicola lipolyticus</name>
    <dbReference type="NCBI Taxonomy" id="2029104"/>
    <lineage>
        <taxon>Bacteria</taxon>
        <taxon>Pseudomonadati</taxon>
        <taxon>Pseudomonadota</taxon>
        <taxon>Alphaproteobacteria</taxon>
        <taxon>Rhodobacterales</taxon>
        <taxon>Paracoccaceae</taxon>
        <taxon>Pseudooceanicola</taxon>
    </lineage>
</organism>
<proteinExistence type="predicted"/>
<name>A0A2M8IUQ4_9RHOB</name>
<sequence length="247" mass="27557">MIPPLQSTLPYDPFTRPRLPGVQPLEIGNWLIRDEAFAAQMALRDQLLAERRGEVVALDDGAREAADELLGLVLSLAYPGAKDCVMRPDGVAVPVDRADPLGTLGRLAQEDLCLLQKRGDEHVLTGAVLCFPASWMLAEKFQRPLVRIHAPVPPYDANIAARVQRLFDGVRPERPLWRFNALWYEDPALFQPRSEAAPRPARRAETAAFFRSERQSILRLPDSGAVVFSSHTFVIPRDRIMAQFTAG</sequence>
<dbReference type="OrthoDB" id="5242510at2"/>
<accession>A0A2M8IUQ4</accession>
<evidence type="ECO:0008006" key="3">
    <source>
        <dbReference type="Google" id="ProtNLM"/>
    </source>
</evidence>
<keyword evidence="2" id="KW-1185">Reference proteome</keyword>
<evidence type="ECO:0000313" key="2">
    <source>
        <dbReference type="Proteomes" id="UP000231553"/>
    </source>
</evidence>
<gene>
    <name evidence="1" type="ORF">CVM52_23160</name>
</gene>
<reference evidence="1 2" key="1">
    <citation type="journal article" date="2018" name="Int. J. Syst. Evol. Microbiol.">
        <title>Pseudooceanicola lipolyticus sp. nov., a marine alphaproteobacterium, reclassification of Oceanicola flagellatus as Pseudooceanicola flagellatus comb. nov. and emended description of the genus Pseudooceanicola.</title>
        <authorList>
            <person name="Huang M.-M."/>
            <person name="Guo L.-L."/>
            <person name="Wu Y.-H."/>
            <person name="Lai Q.-L."/>
            <person name="Shao Z.-Z."/>
            <person name="Wang C.-S."/>
            <person name="Wu M."/>
            <person name="Xu X.-W."/>
        </authorList>
    </citation>
    <scope>NUCLEOTIDE SEQUENCE [LARGE SCALE GENOMIC DNA]</scope>
    <source>
        <strain evidence="1 2">157</strain>
    </source>
</reference>
<dbReference type="RefSeq" id="WP_100164715.1">
    <property type="nucleotide sequence ID" value="NZ_PGTB01000208.1"/>
</dbReference>
<dbReference type="InterPro" id="IPR021848">
    <property type="entry name" value="HODM_asu-like"/>
</dbReference>